<proteinExistence type="predicted"/>
<evidence type="ECO:0000313" key="3">
    <source>
        <dbReference type="Proteomes" id="UP000199167"/>
    </source>
</evidence>
<reference evidence="2 3" key="1">
    <citation type="submission" date="2016-10" db="EMBL/GenBank/DDBJ databases">
        <authorList>
            <person name="de Groot N.N."/>
        </authorList>
    </citation>
    <scope>NUCLEOTIDE SEQUENCE [LARGE SCALE GENOMIC DNA]</scope>
    <source>
        <strain evidence="2 3">DSM 17925</strain>
    </source>
</reference>
<sequence length="202" mass="20484">MKQISIIFGLAGLTALSACGDGSPFANGGVVPVGTAAVADDTFTVTQGDIETILEREDSLAPQDGQNLWLDENLRATAIQSDDVLTIGGVTGDGTPFAGISGNVADAPDGDATFTGEYVVITPDAYRPGDLTLNFDFATGAITNDGGDLTVDATASEVNITGTVEFNEQSATLDGNFFGEGELAGAFTGAGMGGVIFTTLDE</sequence>
<accession>A0A1I0N5G7</accession>
<organism evidence="2 3">
    <name type="scientific">Cognatiyoonia koreensis</name>
    <dbReference type="NCBI Taxonomy" id="364200"/>
    <lineage>
        <taxon>Bacteria</taxon>
        <taxon>Pseudomonadati</taxon>
        <taxon>Pseudomonadota</taxon>
        <taxon>Alphaproteobacteria</taxon>
        <taxon>Rhodobacterales</taxon>
        <taxon>Paracoccaceae</taxon>
        <taxon>Cognatiyoonia</taxon>
    </lineage>
</organism>
<feature type="chain" id="PRO_5011761188" description="Transferrin-binding protein B C-lobe/N-lobe beta barrel domain-containing protein" evidence="1">
    <location>
        <begin position="21"/>
        <end position="202"/>
    </location>
</feature>
<dbReference type="STRING" id="364200.SAMN04488515_0394"/>
<evidence type="ECO:0000256" key="1">
    <source>
        <dbReference type="SAM" id="SignalP"/>
    </source>
</evidence>
<dbReference type="RefSeq" id="WP_089989608.1">
    <property type="nucleotide sequence ID" value="NZ_FOIZ01000001.1"/>
</dbReference>
<evidence type="ECO:0000313" key="2">
    <source>
        <dbReference type="EMBL" id="SEV95598.1"/>
    </source>
</evidence>
<dbReference type="EMBL" id="FOIZ01000001">
    <property type="protein sequence ID" value="SEV95598.1"/>
    <property type="molecule type" value="Genomic_DNA"/>
</dbReference>
<dbReference type="PROSITE" id="PS51257">
    <property type="entry name" value="PROKAR_LIPOPROTEIN"/>
    <property type="match status" value="1"/>
</dbReference>
<feature type="signal peptide" evidence="1">
    <location>
        <begin position="1"/>
        <end position="20"/>
    </location>
</feature>
<gene>
    <name evidence="2" type="ORF">SAMN04488515_0394</name>
</gene>
<dbReference type="Proteomes" id="UP000199167">
    <property type="component" value="Unassembled WGS sequence"/>
</dbReference>
<dbReference type="AlphaFoldDB" id="A0A1I0N5G7"/>
<protein>
    <recommendedName>
        <fullName evidence="4">Transferrin-binding protein B C-lobe/N-lobe beta barrel domain-containing protein</fullName>
    </recommendedName>
</protein>
<name>A0A1I0N5G7_9RHOB</name>
<keyword evidence="3" id="KW-1185">Reference proteome</keyword>
<keyword evidence="1" id="KW-0732">Signal</keyword>
<evidence type="ECO:0008006" key="4">
    <source>
        <dbReference type="Google" id="ProtNLM"/>
    </source>
</evidence>